<gene>
    <name evidence="1" type="ORF">NCTC12360_03531</name>
</gene>
<dbReference type="OrthoDB" id="2222210at2"/>
<name>A0A376H4X0_ENTGA</name>
<evidence type="ECO:0000313" key="2">
    <source>
        <dbReference type="Proteomes" id="UP000254807"/>
    </source>
</evidence>
<evidence type="ECO:0000313" key="1">
    <source>
        <dbReference type="EMBL" id="STD84982.1"/>
    </source>
</evidence>
<reference evidence="1 2" key="1">
    <citation type="submission" date="2018-06" db="EMBL/GenBank/DDBJ databases">
        <authorList>
            <consortium name="Pathogen Informatics"/>
            <person name="Doyle S."/>
        </authorList>
    </citation>
    <scope>NUCLEOTIDE SEQUENCE [LARGE SCALE GENOMIC DNA]</scope>
    <source>
        <strain evidence="1 2">NCTC12360</strain>
    </source>
</reference>
<dbReference type="EMBL" id="UFYW01000001">
    <property type="protein sequence ID" value="STD84982.1"/>
    <property type="molecule type" value="Genomic_DNA"/>
</dbReference>
<dbReference type="RefSeq" id="WP_060814506.1">
    <property type="nucleotide sequence ID" value="NZ_JAJGOJ010000001.1"/>
</dbReference>
<keyword evidence="2" id="KW-1185">Reference proteome</keyword>
<sequence>MGLFARLFKKSEPHQEITKISSETLDDNESGMKWKAVPAYIEASAEEYQLVSLIATAIAAGDQPKSQFVVKKVMQRNPEAKLVSIIASSLAAGLNEKSQFVIRRINKN</sequence>
<dbReference type="AlphaFoldDB" id="A0A376H4X0"/>
<protein>
    <submittedName>
        <fullName evidence="1">Uncharacterized protein</fullName>
    </submittedName>
</protein>
<organism evidence="1 2">
    <name type="scientific">Enterococcus gallinarum</name>
    <dbReference type="NCBI Taxonomy" id="1353"/>
    <lineage>
        <taxon>Bacteria</taxon>
        <taxon>Bacillati</taxon>
        <taxon>Bacillota</taxon>
        <taxon>Bacilli</taxon>
        <taxon>Lactobacillales</taxon>
        <taxon>Enterococcaceae</taxon>
        <taxon>Enterococcus</taxon>
    </lineage>
</organism>
<accession>A0A376H4X0</accession>
<dbReference type="Proteomes" id="UP000254807">
    <property type="component" value="Unassembled WGS sequence"/>
</dbReference>
<proteinExistence type="predicted"/>